<dbReference type="Proteomes" id="UP000288704">
    <property type="component" value="Unassembled WGS sequence"/>
</dbReference>
<proteinExistence type="predicted"/>
<gene>
    <name evidence="1" type="ORF">EC574_02415</name>
</gene>
<protein>
    <submittedName>
        <fullName evidence="1">Uncharacterized protein</fullName>
    </submittedName>
</protein>
<dbReference type="RefSeq" id="WP_127941964.1">
    <property type="nucleotide sequence ID" value="NZ_JBFQHQ010000073.1"/>
</dbReference>
<comment type="caution">
    <text evidence="1">The sequence shown here is derived from an EMBL/GenBank/DDBJ whole genome shotgun (WGS) entry which is preliminary data.</text>
</comment>
<evidence type="ECO:0000313" key="1">
    <source>
        <dbReference type="EMBL" id="RVZ65143.1"/>
    </source>
</evidence>
<name>A0A438YV02_HELPX</name>
<dbReference type="AlphaFoldDB" id="A0A438YV02"/>
<evidence type="ECO:0000313" key="2">
    <source>
        <dbReference type="Proteomes" id="UP000288704"/>
    </source>
</evidence>
<organism evidence="1 2">
    <name type="scientific">Helicobacter pylori</name>
    <name type="common">Campylobacter pylori</name>
    <dbReference type="NCBI Taxonomy" id="210"/>
    <lineage>
        <taxon>Bacteria</taxon>
        <taxon>Pseudomonadati</taxon>
        <taxon>Campylobacterota</taxon>
        <taxon>Epsilonproteobacteria</taxon>
        <taxon>Campylobacterales</taxon>
        <taxon>Helicobacteraceae</taxon>
        <taxon>Helicobacter</taxon>
    </lineage>
</organism>
<reference evidence="1 2" key="1">
    <citation type="submission" date="2018-10" db="EMBL/GenBank/DDBJ databases">
        <title>Genetic determinants and prediction of antibiotic resistance phenotypes in Helicobacter pylori.</title>
        <authorList>
            <person name="Wagner K."/>
        </authorList>
    </citation>
    <scope>NUCLEOTIDE SEQUENCE [LARGE SCALE GENOMIC DNA]</scope>
    <source>
        <strain evidence="1 2">ZH117</strain>
    </source>
</reference>
<dbReference type="EMBL" id="RJIC01000002">
    <property type="protein sequence ID" value="RVZ65143.1"/>
    <property type="molecule type" value="Genomic_DNA"/>
</dbReference>
<sequence>MKSIKKPHLDHTQALASYVSGSLGTLKVFLVWVRKLFSNPCLDNISTKISNNRKSELVLKTMFKSNGDYKNNNAYKKFSSTGLNAKVKVQP</sequence>
<accession>A0A438YV02</accession>